<reference evidence="2" key="1">
    <citation type="submission" date="2021-06" db="EMBL/GenBank/DDBJ databases">
        <authorList>
            <person name="Hodson N. C."/>
            <person name="Mongue J. A."/>
            <person name="Jaron S. K."/>
        </authorList>
    </citation>
    <scope>NUCLEOTIDE SEQUENCE</scope>
</reference>
<comment type="caution">
    <text evidence="2">The sequence shown here is derived from an EMBL/GenBank/DDBJ whole genome shotgun (WGS) entry which is preliminary data.</text>
</comment>
<evidence type="ECO:0000313" key="3">
    <source>
        <dbReference type="Proteomes" id="UP000708208"/>
    </source>
</evidence>
<dbReference type="AlphaFoldDB" id="A0A8J2L302"/>
<protein>
    <submittedName>
        <fullName evidence="2">Uncharacterized protein</fullName>
    </submittedName>
</protein>
<keyword evidence="3" id="KW-1185">Reference proteome</keyword>
<sequence>MVTRIKIYRGLQILIGHFNDSCLVTVLNTKLASTSCAILSLYVVIKFGRAMGIAGVLFTVCLIVACFIMMPVLYQKVFLIRVFSQEFRRNVLIRTDKIQTLKKRDE</sequence>
<evidence type="ECO:0000313" key="2">
    <source>
        <dbReference type="EMBL" id="CAG7824485.1"/>
    </source>
</evidence>
<gene>
    <name evidence="2" type="ORF">AFUS01_LOCUS34637</name>
</gene>
<feature type="non-terminal residue" evidence="2">
    <location>
        <position position="106"/>
    </location>
</feature>
<keyword evidence="1" id="KW-0472">Membrane</keyword>
<keyword evidence="1" id="KW-1133">Transmembrane helix</keyword>
<proteinExistence type="predicted"/>
<dbReference type="Proteomes" id="UP000708208">
    <property type="component" value="Unassembled WGS sequence"/>
</dbReference>
<evidence type="ECO:0000256" key="1">
    <source>
        <dbReference type="SAM" id="Phobius"/>
    </source>
</evidence>
<feature type="transmembrane region" description="Helical" evidence="1">
    <location>
        <begin position="51"/>
        <end position="74"/>
    </location>
</feature>
<keyword evidence="1" id="KW-0812">Transmembrane</keyword>
<organism evidence="2 3">
    <name type="scientific">Allacma fusca</name>
    <dbReference type="NCBI Taxonomy" id="39272"/>
    <lineage>
        <taxon>Eukaryota</taxon>
        <taxon>Metazoa</taxon>
        <taxon>Ecdysozoa</taxon>
        <taxon>Arthropoda</taxon>
        <taxon>Hexapoda</taxon>
        <taxon>Collembola</taxon>
        <taxon>Symphypleona</taxon>
        <taxon>Sminthuridae</taxon>
        <taxon>Allacma</taxon>
    </lineage>
</organism>
<accession>A0A8J2L302</accession>
<dbReference type="EMBL" id="CAJVCH010533017">
    <property type="protein sequence ID" value="CAG7824485.1"/>
    <property type="molecule type" value="Genomic_DNA"/>
</dbReference>
<name>A0A8J2L302_9HEXA</name>